<organism evidence="1 4">
    <name type="scientific">Micromonospora terminaliae</name>
    <dbReference type="NCBI Taxonomy" id="1914461"/>
    <lineage>
        <taxon>Bacteria</taxon>
        <taxon>Bacillati</taxon>
        <taxon>Actinomycetota</taxon>
        <taxon>Actinomycetes</taxon>
        <taxon>Micromonosporales</taxon>
        <taxon>Micromonosporaceae</taxon>
        <taxon>Micromonospora</taxon>
    </lineage>
</organism>
<gene>
    <name evidence="1" type="ORF">G3561_15520</name>
    <name evidence="2" type="ORF">GCE86_19670</name>
</gene>
<dbReference type="AlphaFoldDB" id="A0AAJ2ZHD0"/>
<dbReference type="Proteomes" id="UP000402241">
    <property type="component" value="Chromosome"/>
</dbReference>
<evidence type="ECO:0000313" key="2">
    <source>
        <dbReference type="EMBL" id="QGL49032.1"/>
    </source>
</evidence>
<sequence>MADLMSITEAAESGDMRALLVALRGRLAAAVDNPTTSARDLTALSRLLREIVQEIEHLDAREPRRLALVPSDRVFDASAL</sequence>
<accession>A0AAJ2ZHD0</accession>
<dbReference type="EMBL" id="CP045309">
    <property type="protein sequence ID" value="QGL49032.1"/>
    <property type="molecule type" value="Genomic_DNA"/>
</dbReference>
<reference evidence="2 3" key="1">
    <citation type="submission" date="2019-10" db="EMBL/GenBank/DDBJ databases">
        <title>Genome Sequence of Micromonospora terminaliae DSM 101760.</title>
        <authorList>
            <person name="Guo L."/>
        </authorList>
    </citation>
    <scope>NUCLEOTIDE SEQUENCE [LARGE SCALE GENOMIC DNA]</scope>
    <source>
        <strain evidence="2 3">DSM 101760</strain>
    </source>
</reference>
<dbReference type="Proteomes" id="UP000477779">
    <property type="component" value="Unassembled WGS sequence"/>
</dbReference>
<dbReference type="EMBL" id="JAAHBZ010000005">
    <property type="protein sequence ID" value="NES28949.1"/>
    <property type="molecule type" value="Genomic_DNA"/>
</dbReference>
<proteinExistence type="predicted"/>
<protein>
    <submittedName>
        <fullName evidence="1">Uncharacterized protein</fullName>
    </submittedName>
</protein>
<name>A0AAJ2ZHD0_9ACTN</name>
<evidence type="ECO:0000313" key="1">
    <source>
        <dbReference type="EMBL" id="NES28949.1"/>
    </source>
</evidence>
<reference evidence="1 4" key="2">
    <citation type="submission" date="2020-02" db="EMBL/GenBank/DDBJ databases">
        <title>WGS of Micromonospora spp. isolated from hot spring.</title>
        <authorList>
            <person name="Thawai C."/>
        </authorList>
    </citation>
    <scope>NUCLEOTIDE SEQUENCE [LARGE SCALE GENOMIC DNA]</scope>
    <source>
        <strain evidence="1 4">TMS7</strain>
    </source>
</reference>
<dbReference type="RefSeq" id="WP_154228307.1">
    <property type="nucleotide sequence ID" value="NZ_CP045309.1"/>
</dbReference>
<keyword evidence="3" id="KW-1185">Reference proteome</keyword>
<evidence type="ECO:0000313" key="4">
    <source>
        <dbReference type="Proteomes" id="UP000477779"/>
    </source>
</evidence>
<evidence type="ECO:0000313" key="3">
    <source>
        <dbReference type="Proteomes" id="UP000402241"/>
    </source>
</evidence>